<feature type="transmembrane region" description="Helical" evidence="2">
    <location>
        <begin position="520"/>
        <end position="539"/>
    </location>
</feature>
<keyword evidence="2" id="KW-1133">Transmembrane helix</keyword>
<feature type="compositionally biased region" description="Low complexity" evidence="1">
    <location>
        <begin position="844"/>
        <end position="858"/>
    </location>
</feature>
<feature type="compositionally biased region" description="Low complexity" evidence="1">
    <location>
        <begin position="990"/>
        <end position="1004"/>
    </location>
</feature>
<gene>
    <name evidence="4 5" type="primary">LOC117564679</name>
</gene>
<protein>
    <submittedName>
        <fullName evidence="4 5">Uncharacterized protein LOC117564679 isoform X1</fullName>
    </submittedName>
</protein>
<dbReference type="OrthoDB" id="6425771at2759"/>
<feature type="region of interest" description="Disordered" evidence="1">
    <location>
        <begin position="1"/>
        <end position="63"/>
    </location>
</feature>
<evidence type="ECO:0000313" key="4">
    <source>
        <dbReference type="RefSeq" id="XP_034099436.2"/>
    </source>
</evidence>
<keyword evidence="2" id="KW-0812">Transmembrane</keyword>
<reference evidence="4 5" key="1">
    <citation type="submission" date="2025-04" db="UniProtKB">
        <authorList>
            <consortium name="RefSeq"/>
        </authorList>
    </citation>
    <scope>IDENTIFICATION</scope>
    <source>
        <strain evidence="4 5">15112-1751.03</strain>
        <tissue evidence="4 5">Whole Adult</tissue>
    </source>
</reference>
<feature type="region of interest" description="Disordered" evidence="1">
    <location>
        <begin position="111"/>
        <end position="148"/>
    </location>
</feature>
<dbReference type="RefSeq" id="XP_051858970.1">
    <property type="nucleotide sequence ID" value="XM_052003010.1"/>
</dbReference>
<feature type="compositionally biased region" description="Low complexity" evidence="1">
    <location>
        <begin position="790"/>
        <end position="809"/>
    </location>
</feature>
<evidence type="ECO:0000313" key="3">
    <source>
        <dbReference type="Proteomes" id="UP000515160"/>
    </source>
</evidence>
<feature type="region of interest" description="Disordered" evidence="1">
    <location>
        <begin position="740"/>
        <end position="770"/>
    </location>
</feature>
<feature type="compositionally biased region" description="Polar residues" evidence="1">
    <location>
        <begin position="53"/>
        <end position="63"/>
    </location>
</feature>
<feature type="compositionally biased region" description="Polar residues" evidence="1">
    <location>
        <begin position="859"/>
        <end position="868"/>
    </location>
</feature>
<dbReference type="RefSeq" id="XP_034099436.2">
    <property type="nucleotide sequence ID" value="XM_034243545.2"/>
</dbReference>
<accession>A0A6P8W728</accession>
<feature type="compositionally biased region" description="Low complexity" evidence="1">
    <location>
        <begin position="740"/>
        <end position="766"/>
    </location>
</feature>
<dbReference type="GeneID" id="117564679"/>
<feature type="region of interest" description="Disordered" evidence="1">
    <location>
        <begin position="990"/>
        <end position="1052"/>
    </location>
</feature>
<dbReference type="AlphaFoldDB" id="A0A6P8W728"/>
<feature type="region of interest" description="Disordered" evidence="1">
    <location>
        <begin position="323"/>
        <end position="343"/>
    </location>
</feature>
<feature type="region of interest" description="Disordered" evidence="1">
    <location>
        <begin position="682"/>
        <end position="707"/>
    </location>
</feature>
<feature type="transmembrane region" description="Helical" evidence="2">
    <location>
        <begin position="488"/>
        <end position="508"/>
    </location>
</feature>
<name>A0A6P8W728_DROAB</name>
<evidence type="ECO:0000313" key="5">
    <source>
        <dbReference type="RefSeq" id="XP_051858970.1"/>
    </source>
</evidence>
<feature type="compositionally biased region" description="Basic residues" evidence="1">
    <location>
        <begin position="111"/>
        <end position="138"/>
    </location>
</feature>
<evidence type="ECO:0000256" key="1">
    <source>
        <dbReference type="SAM" id="MobiDB-lite"/>
    </source>
</evidence>
<keyword evidence="3" id="KW-1185">Reference proteome</keyword>
<feature type="region of interest" description="Disordered" evidence="1">
    <location>
        <begin position="828"/>
        <end position="869"/>
    </location>
</feature>
<dbReference type="Proteomes" id="UP000515160">
    <property type="component" value="Chromosome 2L"/>
</dbReference>
<keyword evidence="2" id="KW-0472">Membrane</keyword>
<feature type="region of interest" description="Disordered" evidence="1">
    <location>
        <begin position="783"/>
        <end position="809"/>
    </location>
</feature>
<sequence length="1052" mass="110876">MYAAAGGASLASRQARQRQRQQKKNQQLQAKLHPPKAAGVGAGLGAADHGGASTPTRSQSRQFHQLPTNYLRAPQPQGRKLSATYTQSRSLLPIEEAGDTQSVLQLRMHSHTHGPHAHGHAHAHMGGHGHSHLHHSHLHGGGAVAGPPQTPYQQFASSHGRVSPKLVHRHSGSSSAGFHPAATSQLHKSATATLPLVSQMEPTPPTTPALPSAAVGVKTTAMSLEAGATPEPESTLGMGMAMASTSAAAAAAAAEAVAEADAADLQLAGAAAMFAAHHDAIIVTPATPMASPGHVAAIKLRRGDHDQDHDDDVLHDAAERQPLTAATDAYDEDEAMQPPAGPLERKCSVYRMRRSDAFEQGDAGGGGVTGGLKRQLRELQFQQTQYEPLVSDEPQMLFKGLGNGRKWQLCAYCEEGICVCEHIECAQGRAAWLERGRRCSVQEQQQQQATCHRRWVKRNRIQDASLGGSSDDEDFLGVLRGPSTFANAFLYVGLGTVALGLVIAFVGTGEKGFKTVELRLIGPSLIGLGLICCILRILFCICPSHCISSSKKTRKKNGNKIDADHTTSLLRNESKRVSIARGPAVQPKYPIAHKRSQSKMLNEGMEALRQIATTSLFMQNEQKTAINRVVPIINEPESMDHMGADAPLEMKKLQTALNMCEMSDEEQEIVQQQQLQLAKRTATTTTAVTSSTTKATAPTESTAAATATKATTTLSTVDEKPNSKLVRQRVALQQQRQLQQQQRQQQQQHQQLQEQPEQSQSLSSSSTVRDSLDGIVVVEETSLMDTEIVPPTTTSTATSTSTSTAPMPMALPSSCSTGAIPRLKSNTAAFSTPAQRPGISTGATPKTTTTPTTTNNNTRLTSSQSHPTSYDLPPAQPHTYSAAATVRGPLGMTLTGSSSVYAMPASRLSGLTATSSASPTLSTTTTISLLPLPAPPTSSIAGTAMASIPGQVLEPTGIATTSLSILQPLTAAKAATGATGMTGMTSAMTMQRPATASSASTSASLFGMEHKSQPSSASATVGGRGSSLLPPPQPSASKFEPELVLSPAKLGQ</sequence>
<evidence type="ECO:0000256" key="2">
    <source>
        <dbReference type="SAM" id="Phobius"/>
    </source>
</evidence>
<organism evidence="3 4">
    <name type="scientific">Drosophila albomicans</name>
    <name type="common">Fruit fly</name>
    <dbReference type="NCBI Taxonomy" id="7291"/>
    <lineage>
        <taxon>Eukaryota</taxon>
        <taxon>Metazoa</taxon>
        <taxon>Ecdysozoa</taxon>
        <taxon>Arthropoda</taxon>
        <taxon>Hexapoda</taxon>
        <taxon>Insecta</taxon>
        <taxon>Pterygota</taxon>
        <taxon>Neoptera</taxon>
        <taxon>Endopterygota</taxon>
        <taxon>Diptera</taxon>
        <taxon>Brachycera</taxon>
        <taxon>Muscomorpha</taxon>
        <taxon>Ephydroidea</taxon>
        <taxon>Drosophilidae</taxon>
        <taxon>Drosophila</taxon>
    </lineage>
</organism>
<proteinExistence type="predicted"/>